<evidence type="ECO:0000256" key="2">
    <source>
        <dbReference type="ARBA" id="ARBA00022801"/>
    </source>
</evidence>
<dbReference type="EC" id="3.1.1.11" evidence="5"/>
<keyword evidence="3 5" id="KW-0063">Aspartyl esterase</keyword>
<dbReference type="GO" id="GO:0045490">
    <property type="term" value="P:pectin catabolic process"/>
    <property type="evidence" value="ECO:0007669"/>
    <property type="project" value="UniProtKB-UniRule"/>
</dbReference>
<dbReference type="Pfam" id="PF01095">
    <property type="entry name" value="Pectinesterase"/>
    <property type="match status" value="2"/>
</dbReference>
<reference evidence="8" key="1">
    <citation type="submission" date="2018-12" db="EMBL/GenBank/DDBJ databases">
        <title>Complete genome sequencing of Jeotgalibaca sp. H21T32.</title>
        <authorList>
            <person name="Bae J.-W."/>
            <person name="Lee S.-Y."/>
        </authorList>
    </citation>
    <scope>NUCLEOTIDE SEQUENCE [LARGE SCALE GENOMIC DNA]</scope>
    <source>
        <strain evidence="8">H21T32</strain>
    </source>
</reference>
<dbReference type="InterPro" id="IPR011050">
    <property type="entry name" value="Pectin_lyase_fold/virulence"/>
</dbReference>
<evidence type="ECO:0000313" key="7">
    <source>
        <dbReference type="EMBL" id="AZP04474.1"/>
    </source>
</evidence>
<gene>
    <name evidence="7" type="ORF">EJN90_07420</name>
</gene>
<dbReference type="KEGG" id="jeh:EJN90_07420"/>
<comment type="similarity">
    <text evidence="1">Belongs to the pectinesterase family.</text>
</comment>
<evidence type="ECO:0000256" key="1">
    <source>
        <dbReference type="ARBA" id="ARBA00008891"/>
    </source>
</evidence>
<dbReference type="Proteomes" id="UP000273326">
    <property type="component" value="Chromosome"/>
</dbReference>
<dbReference type="UniPathway" id="UPA00545">
    <property type="reaction ID" value="UER00823"/>
</dbReference>
<comment type="catalytic activity">
    <reaction evidence="5">
        <text>[(1-&gt;4)-alpha-D-galacturonosyl methyl ester](n) + n H2O = [(1-&gt;4)-alpha-D-galacturonosyl](n) + n methanol + n H(+)</text>
        <dbReference type="Rhea" id="RHEA:22380"/>
        <dbReference type="Rhea" id="RHEA-COMP:14570"/>
        <dbReference type="Rhea" id="RHEA-COMP:14573"/>
        <dbReference type="ChEBI" id="CHEBI:15377"/>
        <dbReference type="ChEBI" id="CHEBI:15378"/>
        <dbReference type="ChEBI" id="CHEBI:17790"/>
        <dbReference type="ChEBI" id="CHEBI:140522"/>
        <dbReference type="ChEBI" id="CHEBI:140523"/>
        <dbReference type="EC" id="3.1.1.11"/>
    </reaction>
</comment>
<sequence length="317" mass="36245">MFLVGKETFCDFQSIQQAVDYCENHKQSEAVTIQVLSGLYEEQVVISRSQLTLKGIGDVTIQYGLSAREKDPLGNELGTFRTPTLYVGGQNNKIENVTIINSSGYGEDVGQALAVYADCDETVFRHCRMIGYQDTLFTGRLPGKQKDGTDFILLEQSQDQKEYRQYYESCFISGTIDFIFGGATAYFYQCEINSRRERTRKGGYITAASTPKDQKSGFIFRECFLSAEEDVEGVFLGRPWRAYAKTAFIHCEYGQHILPAGWNDWSNSQNQETTDYVEILKGKYQFNQRVLWSRQSHTANSEYNIELVFPKSDFYKK</sequence>
<dbReference type="InterPro" id="IPR012334">
    <property type="entry name" value="Pectin_lyas_fold"/>
</dbReference>
<dbReference type="InterPro" id="IPR000070">
    <property type="entry name" value="Pectinesterase_cat"/>
</dbReference>
<name>A0A3Q9BKM1_9LACT</name>
<evidence type="ECO:0000313" key="8">
    <source>
        <dbReference type="Proteomes" id="UP000273326"/>
    </source>
</evidence>
<comment type="pathway">
    <text evidence="5">Glycan metabolism; pectin degradation; 2-dehydro-3-deoxy-D-gluconate from pectin: step 1/5.</text>
</comment>
<evidence type="ECO:0000259" key="6">
    <source>
        <dbReference type="Pfam" id="PF01095"/>
    </source>
</evidence>
<evidence type="ECO:0000256" key="5">
    <source>
        <dbReference type="RuleBase" id="RU000589"/>
    </source>
</evidence>
<organism evidence="7 8">
    <name type="scientific">Jeotgalibaca ciconiae</name>
    <dbReference type="NCBI Taxonomy" id="2496265"/>
    <lineage>
        <taxon>Bacteria</taxon>
        <taxon>Bacillati</taxon>
        <taxon>Bacillota</taxon>
        <taxon>Bacilli</taxon>
        <taxon>Lactobacillales</taxon>
        <taxon>Carnobacteriaceae</taxon>
        <taxon>Jeotgalibaca</taxon>
    </lineage>
</organism>
<dbReference type="Gene3D" id="2.160.20.10">
    <property type="entry name" value="Single-stranded right-handed beta-helix, Pectin lyase-like"/>
    <property type="match status" value="1"/>
</dbReference>
<dbReference type="SUPFAM" id="SSF51126">
    <property type="entry name" value="Pectin lyase-like"/>
    <property type="match status" value="1"/>
</dbReference>
<keyword evidence="2 5" id="KW-0378">Hydrolase</keyword>
<feature type="domain" description="Pectinesterase catalytic" evidence="6">
    <location>
        <begin position="162"/>
        <end position="298"/>
    </location>
</feature>
<dbReference type="GO" id="GO:0030599">
    <property type="term" value="F:pectinesterase activity"/>
    <property type="evidence" value="ECO:0007669"/>
    <property type="project" value="UniProtKB-UniRule"/>
</dbReference>
<evidence type="ECO:0000256" key="4">
    <source>
        <dbReference type="PROSITE-ProRule" id="PRU10040"/>
    </source>
</evidence>
<proteinExistence type="inferred from homology"/>
<dbReference type="GO" id="GO:0009279">
    <property type="term" value="C:cell outer membrane"/>
    <property type="evidence" value="ECO:0007669"/>
    <property type="project" value="TreeGrafter"/>
</dbReference>
<accession>A0A3Q9BKM1</accession>
<dbReference type="GO" id="GO:0042545">
    <property type="term" value="P:cell wall modification"/>
    <property type="evidence" value="ECO:0007669"/>
    <property type="project" value="UniProtKB-UniRule"/>
</dbReference>
<dbReference type="EMBL" id="CP034465">
    <property type="protein sequence ID" value="AZP04474.1"/>
    <property type="molecule type" value="Genomic_DNA"/>
</dbReference>
<dbReference type="InterPro" id="IPR033131">
    <property type="entry name" value="Pectinesterase_Asp_AS"/>
</dbReference>
<feature type="domain" description="Pectinesterase catalytic" evidence="6">
    <location>
        <begin position="3"/>
        <end position="138"/>
    </location>
</feature>
<dbReference type="PANTHER" id="PTHR31321">
    <property type="entry name" value="ACYL-COA THIOESTER HYDROLASE YBHC-RELATED"/>
    <property type="match status" value="1"/>
</dbReference>
<dbReference type="RefSeq" id="WP_126109927.1">
    <property type="nucleotide sequence ID" value="NZ_CP034465.1"/>
</dbReference>
<protein>
    <recommendedName>
        <fullName evidence="5">Pectinesterase</fullName>
        <ecNumber evidence="5">3.1.1.11</ecNumber>
    </recommendedName>
</protein>
<dbReference type="PANTHER" id="PTHR31321:SF57">
    <property type="entry name" value="PECTINESTERASE 53-RELATED"/>
    <property type="match status" value="1"/>
</dbReference>
<dbReference type="AlphaFoldDB" id="A0A3Q9BKM1"/>
<keyword evidence="8" id="KW-1185">Reference proteome</keyword>
<dbReference type="PROSITE" id="PS00503">
    <property type="entry name" value="PECTINESTERASE_2"/>
    <property type="match status" value="1"/>
</dbReference>
<dbReference type="OrthoDB" id="9804686at2"/>
<evidence type="ECO:0000256" key="3">
    <source>
        <dbReference type="ARBA" id="ARBA00023085"/>
    </source>
</evidence>
<feature type="active site" evidence="4">
    <location>
        <position position="177"/>
    </location>
</feature>